<organism evidence="1 2">
    <name type="scientific">Leclercia pneumoniae</name>
    <dbReference type="NCBI Taxonomy" id="2815358"/>
    <lineage>
        <taxon>Bacteria</taxon>
        <taxon>Pseudomonadati</taxon>
        <taxon>Pseudomonadota</taxon>
        <taxon>Gammaproteobacteria</taxon>
        <taxon>Enterobacterales</taxon>
        <taxon>Enterobacteriaceae</taxon>
        <taxon>Leclercia</taxon>
    </lineage>
</organism>
<evidence type="ECO:0000313" key="2">
    <source>
        <dbReference type="Proteomes" id="UP000683497"/>
    </source>
</evidence>
<sequence length="42" mass="4946">MNEFKRCIQVFSHSPFTVRLMLLNMICDMITGKSQQNDKPSR</sequence>
<dbReference type="InterPro" id="IPR047782">
    <property type="entry name" value="MntS"/>
</dbReference>
<evidence type="ECO:0000313" key="1">
    <source>
        <dbReference type="EMBL" id="QWW78403.1"/>
    </source>
</evidence>
<dbReference type="Pfam" id="PF26599">
    <property type="entry name" value="MntS"/>
    <property type="match status" value="1"/>
</dbReference>
<dbReference type="RefSeq" id="WP_046886919.1">
    <property type="nucleotide sequence ID" value="NZ_CP071383.1"/>
</dbReference>
<dbReference type="Proteomes" id="UP000683497">
    <property type="component" value="Chromosome"/>
</dbReference>
<dbReference type="EMBL" id="CP076838">
    <property type="protein sequence ID" value="QWW78403.1"/>
    <property type="molecule type" value="Genomic_DNA"/>
</dbReference>
<reference evidence="1 2" key="1">
    <citation type="submission" date="2021-06" db="EMBL/GenBank/DDBJ databases">
        <title>Leclercia pneumoniae sp. nov.</title>
        <authorList>
            <person name="Hoenemann M."/>
            <person name="Viehweger A."/>
            <person name="Dietze N."/>
        </authorList>
    </citation>
    <scope>NUCLEOTIDE SEQUENCE [LARGE SCALE GENOMIC DNA]</scope>
    <source>
        <strain evidence="2">49125</strain>
    </source>
</reference>
<accession>A0ABX8JR76</accession>
<dbReference type="NCBIfam" id="NF033226">
    <property type="entry name" value="small_MntS"/>
    <property type="match status" value="1"/>
</dbReference>
<keyword evidence="2" id="KW-1185">Reference proteome</keyword>
<proteinExistence type="predicted"/>
<protein>
    <submittedName>
        <fullName evidence="1">Manganase accumulation protein MntS</fullName>
    </submittedName>
</protein>
<gene>
    <name evidence="1" type="primary">mntS</name>
    <name evidence="1" type="ORF">KQ929_14155</name>
</gene>
<name>A0ABX8JR76_9ENTR</name>